<keyword evidence="3" id="KW-0472">Membrane</keyword>
<evidence type="ECO:0000256" key="2">
    <source>
        <dbReference type="SAM" id="MobiDB-lite"/>
    </source>
</evidence>
<proteinExistence type="predicted"/>
<dbReference type="NCBIfam" id="TIGR03505">
    <property type="entry name" value="FimV_core"/>
    <property type="match status" value="1"/>
</dbReference>
<keyword evidence="1" id="KW-0175">Coiled coil</keyword>
<feature type="compositionally biased region" description="Low complexity" evidence="2">
    <location>
        <begin position="37"/>
        <end position="48"/>
    </location>
</feature>
<dbReference type="InterPro" id="IPR020012">
    <property type="entry name" value="LysM_FimV"/>
</dbReference>
<dbReference type="EMBL" id="CP021377">
    <property type="protein sequence ID" value="ART84081.1"/>
    <property type="molecule type" value="Genomic_DNA"/>
</dbReference>
<evidence type="ECO:0000313" key="5">
    <source>
        <dbReference type="Proteomes" id="UP000243937"/>
    </source>
</evidence>
<feature type="region of interest" description="Disordered" evidence="2">
    <location>
        <begin position="627"/>
        <end position="649"/>
    </location>
</feature>
<dbReference type="AlphaFoldDB" id="A0A1Y0D916"/>
<feature type="compositionally biased region" description="Acidic residues" evidence="2">
    <location>
        <begin position="441"/>
        <end position="477"/>
    </location>
</feature>
<dbReference type="InterPro" id="IPR018392">
    <property type="entry name" value="LysM"/>
</dbReference>
<keyword evidence="3" id="KW-1133">Transmembrane helix</keyword>
<reference evidence="4 5" key="1">
    <citation type="journal article" date="2014" name="Int. J. Syst. Evol. Microbiol.">
        <title>Oceanisphaera profunda sp. nov., a marine bacterium isolated from deep-sea sediment, and emended description of the genus Oceanisphaera.</title>
        <authorList>
            <person name="Xu Z."/>
            <person name="Zhang X.Y."/>
            <person name="Su H.N."/>
            <person name="Yu Z.C."/>
            <person name="Liu C."/>
            <person name="Li H."/>
            <person name="Chen X.L."/>
            <person name="Song X.Y."/>
            <person name="Xie B.B."/>
            <person name="Qin Q.L."/>
            <person name="Zhou B.C."/>
            <person name="Shi M."/>
            <person name="Huang Y."/>
            <person name="Zhang Y.Z."/>
        </authorList>
    </citation>
    <scope>NUCLEOTIDE SEQUENCE [LARGE SCALE GENOMIC DNA]</scope>
    <source>
        <strain evidence="4 5">SM1222</strain>
    </source>
</reference>
<feature type="compositionally biased region" description="Low complexity" evidence="2">
    <location>
        <begin position="155"/>
        <end position="171"/>
    </location>
</feature>
<evidence type="ECO:0000256" key="1">
    <source>
        <dbReference type="SAM" id="Coils"/>
    </source>
</evidence>
<feature type="transmembrane region" description="Helical" evidence="3">
    <location>
        <begin position="327"/>
        <end position="346"/>
    </location>
</feature>
<dbReference type="NCBIfam" id="TIGR03504">
    <property type="entry name" value="FimV_Cterm"/>
    <property type="match status" value="1"/>
</dbReference>
<feature type="compositionally biased region" description="Low complexity" evidence="2">
    <location>
        <begin position="181"/>
        <end position="210"/>
    </location>
</feature>
<feature type="coiled-coil region" evidence="1">
    <location>
        <begin position="257"/>
        <end position="298"/>
    </location>
</feature>
<feature type="compositionally biased region" description="Low complexity" evidence="2">
    <location>
        <begin position="430"/>
        <end position="440"/>
    </location>
</feature>
<sequence>MAVWVASSAVLAQGDFYIELRGPESADSAPTREPDRPAAVPQASPAQQTRPIQQIGAAAPAATALGQYGPVRSTDTLWTIAEKYTRPPVTVQQTMVALYHLNPRAFVRGNINNLQRGVQLRLPTASQARQRSAGEAQTEFGRLTRQGNRRVVQGATAPARPQVAVAQVSSVPPKPAPKPTVQPATQPIASTNTAAPTAARPPVAEPTPTANGLTEPKAATNGLAEPKAAPSIAANNDPATPEQAEDAALNRLQLQLMDELREQVSMSNEQLASLADNNQALRQHLAQLSAEVAALKANTDQQPSQDVAPEAEPEGWLQELLNNPINLALILILPALLLLALFTLWWRNRERRDLAAQEQALTENSMMMDDERDEFDDLFATADDTLDEEADAFASPEPIAEQDIDEDAFARFLEEQQQLEEAEAERQVEVEAPQPVVEPELTPEPEPTPEPELEPELDEDSLFEDALFEDQLFEDEIPLTTTTDSLSNEELDDLFNPSTPAETAPVTADVAEQAPIEQDEPPARLVDDWPAESIADMESELESAPDPEAYVSVDELMADAELGEGPDPARERKLDLELDDYASVIGQGQGVDIDIDEGGMSGQLDLARAYLEIDDIDSARDLLNEALERGNSEQQRDAKKLLQRLDKRG</sequence>
<dbReference type="KEGG" id="opf:CBP31_14545"/>
<dbReference type="InterPro" id="IPR036779">
    <property type="entry name" value="LysM_dom_sf"/>
</dbReference>
<evidence type="ECO:0000313" key="4">
    <source>
        <dbReference type="EMBL" id="ART84081.1"/>
    </source>
</evidence>
<name>A0A1Y0D916_9GAMM</name>
<keyword evidence="3" id="KW-0812">Transmembrane</keyword>
<keyword evidence="5" id="KW-1185">Reference proteome</keyword>
<gene>
    <name evidence="4" type="ORF">CBP31_14545</name>
</gene>
<feature type="region of interest" description="Disordered" evidence="2">
    <location>
        <begin position="419"/>
        <end position="528"/>
    </location>
</feature>
<dbReference type="CDD" id="cd00118">
    <property type="entry name" value="LysM"/>
    <property type="match status" value="1"/>
</dbReference>
<feature type="region of interest" description="Disordered" evidence="2">
    <location>
        <begin position="125"/>
        <end position="217"/>
    </location>
</feature>
<accession>A0A1Y0D916</accession>
<dbReference type="InterPro" id="IPR020011">
    <property type="entry name" value="FimV_C"/>
</dbReference>
<feature type="region of interest" description="Disordered" evidence="2">
    <location>
        <begin position="22"/>
        <end position="51"/>
    </location>
</feature>
<dbReference type="Proteomes" id="UP000243937">
    <property type="component" value="Chromosome"/>
</dbReference>
<dbReference type="OrthoDB" id="5298707at2"/>
<protein>
    <recommendedName>
        <fullName evidence="6">LysM domain-containing protein</fullName>
    </recommendedName>
</protein>
<dbReference type="Gene3D" id="1.20.58.2200">
    <property type="match status" value="1"/>
</dbReference>
<evidence type="ECO:0008006" key="6">
    <source>
        <dbReference type="Google" id="ProtNLM"/>
    </source>
</evidence>
<organism evidence="4 5">
    <name type="scientific">Oceanisphaera profunda</name>
    <dbReference type="NCBI Taxonomy" id="1416627"/>
    <lineage>
        <taxon>Bacteria</taxon>
        <taxon>Pseudomonadati</taxon>
        <taxon>Pseudomonadota</taxon>
        <taxon>Gammaproteobacteria</taxon>
        <taxon>Aeromonadales</taxon>
        <taxon>Aeromonadaceae</taxon>
        <taxon>Oceanisphaera</taxon>
    </lineage>
</organism>
<dbReference type="InterPro" id="IPR038440">
    <property type="entry name" value="FimV_C_sf"/>
</dbReference>
<evidence type="ECO:0000256" key="3">
    <source>
        <dbReference type="SAM" id="Phobius"/>
    </source>
</evidence>
<dbReference type="Gene3D" id="3.10.350.10">
    <property type="entry name" value="LysM domain"/>
    <property type="match status" value="1"/>
</dbReference>